<dbReference type="PANTHER" id="PTHR45288">
    <property type="entry name" value="THIOREDOXIN FAMILY PROTEIN"/>
    <property type="match status" value="1"/>
</dbReference>
<evidence type="ECO:0000313" key="4">
    <source>
        <dbReference type="Proteomes" id="UP001501425"/>
    </source>
</evidence>
<dbReference type="RefSeq" id="WP_343779015.1">
    <property type="nucleotide sequence ID" value="NZ_BAAADQ010000013.1"/>
</dbReference>
<dbReference type="PROSITE" id="PS00195">
    <property type="entry name" value="GLUTAREDOXIN_1"/>
    <property type="match status" value="1"/>
</dbReference>
<dbReference type="AlphaFoldDB" id="A0AAV3SUL7"/>
<name>A0AAV3SUL7_9EURY</name>
<dbReference type="Pfam" id="PF13417">
    <property type="entry name" value="GST_N_3"/>
    <property type="match status" value="1"/>
</dbReference>
<proteinExistence type="predicted"/>
<dbReference type="Proteomes" id="UP001501425">
    <property type="component" value="Unassembled WGS sequence"/>
</dbReference>
<dbReference type="EMBL" id="BAAADQ010000013">
    <property type="protein sequence ID" value="GAA0546580.1"/>
    <property type="molecule type" value="Genomic_DNA"/>
</dbReference>
<dbReference type="EMBL" id="JBEDNW010000003">
    <property type="protein sequence ID" value="MEZ3166850.1"/>
    <property type="molecule type" value="Genomic_DNA"/>
</dbReference>
<evidence type="ECO:0000313" key="2">
    <source>
        <dbReference type="EMBL" id="GAA0546580.1"/>
    </source>
</evidence>
<dbReference type="InterPro" id="IPR036249">
    <property type="entry name" value="Thioredoxin-like_sf"/>
</dbReference>
<accession>A0AAV3SUL7</accession>
<dbReference type="SUPFAM" id="SSF52833">
    <property type="entry name" value="Thioredoxin-like"/>
    <property type="match status" value="1"/>
</dbReference>
<dbReference type="Proteomes" id="UP001567571">
    <property type="component" value="Unassembled WGS sequence"/>
</dbReference>
<dbReference type="PROSITE" id="PS50404">
    <property type="entry name" value="GST_NTER"/>
    <property type="match status" value="1"/>
</dbReference>
<dbReference type="Gene3D" id="3.40.30.10">
    <property type="entry name" value="Glutaredoxin"/>
    <property type="match status" value="1"/>
</dbReference>
<evidence type="ECO:0000313" key="5">
    <source>
        <dbReference type="Proteomes" id="UP001567571"/>
    </source>
</evidence>
<dbReference type="InterPro" id="IPR011767">
    <property type="entry name" value="GLR_AS"/>
</dbReference>
<dbReference type="PANTHER" id="PTHR45288:SF1">
    <property type="entry name" value="THIOREDOXIN FAMILY PROTEIN"/>
    <property type="match status" value="1"/>
</dbReference>
<gene>
    <name evidence="3" type="ORF">ABNG02_05875</name>
    <name evidence="2" type="ORF">GCM10008994_21810</name>
</gene>
<organism evidence="2 4">
    <name type="scientific">Halorubrum ejinorense</name>
    <dbReference type="NCBI Taxonomy" id="425309"/>
    <lineage>
        <taxon>Archaea</taxon>
        <taxon>Methanobacteriati</taxon>
        <taxon>Methanobacteriota</taxon>
        <taxon>Stenosarchaea group</taxon>
        <taxon>Halobacteria</taxon>
        <taxon>Halobacteriales</taxon>
        <taxon>Haloferacaceae</taxon>
        <taxon>Halorubrum</taxon>
    </lineage>
</organism>
<dbReference type="InterPro" id="IPR004045">
    <property type="entry name" value="Glutathione_S-Trfase_N"/>
</dbReference>
<keyword evidence="5" id="KW-1185">Reference proteome</keyword>
<evidence type="ECO:0000313" key="3">
    <source>
        <dbReference type="EMBL" id="MEZ3166850.1"/>
    </source>
</evidence>
<reference evidence="2" key="1">
    <citation type="journal article" date="2014" name="Int. J. Syst. Evol. Microbiol.">
        <title>Complete genome sequence of Corynebacterium casei LMG S-19264T (=DSM 44701T), isolated from a smear-ripened cheese.</title>
        <authorList>
            <consortium name="US DOE Joint Genome Institute (JGI-PGF)"/>
            <person name="Walter F."/>
            <person name="Albersmeier A."/>
            <person name="Kalinowski J."/>
            <person name="Ruckert C."/>
        </authorList>
    </citation>
    <scope>NUCLEOTIDE SEQUENCE</scope>
    <source>
        <strain evidence="2">JCM 14265</strain>
    </source>
</reference>
<comment type="caution">
    <text evidence="2">The sequence shown here is derived from an EMBL/GenBank/DDBJ whole genome shotgun (WGS) entry which is preliminary data.</text>
</comment>
<evidence type="ECO:0000259" key="1">
    <source>
        <dbReference type="PROSITE" id="PS50404"/>
    </source>
</evidence>
<protein>
    <submittedName>
        <fullName evidence="2">Glutathione S-transferase N-terminal domain-containing protein</fullName>
    </submittedName>
</protein>
<feature type="domain" description="GST N-terminal" evidence="1">
    <location>
        <begin position="2"/>
        <end position="84"/>
    </location>
</feature>
<reference evidence="3 5" key="3">
    <citation type="submission" date="2024-06" db="EMBL/GenBank/DDBJ databases">
        <title>Halorubrum miltondacostae sp. nov., a potential PHA producer isolated from an inland solar saltern in Rio Maior, Portugal.</title>
        <authorList>
            <person name="Albuquerque L."/>
            <person name="Viver T."/>
            <person name="Barroso C."/>
            <person name="Claudino R."/>
            <person name="Galvan M."/>
            <person name="Simoes G."/>
            <person name="Lobo Da Cunha A."/>
            <person name="Egas C."/>
        </authorList>
    </citation>
    <scope>NUCLEOTIDE SEQUENCE [LARGE SCALE GENOMIC DNA]</scope>
    <source>
        <strain evidence="3 5">DSM 18646</strain>
    </source>
</reference>
<reference evidence="2" key="2">
    <citation type="submission" date="2023-12" db="EMBL/GenBank/DDBJ databases">
        <authorList>
            <person name="Sun Q."/>
            <person name="Inoue M."/>
        </authorList>
    </citation>
    <scope>NUCLEOTIDE SEQUENCE</scope>
    <source>
        <strain evidence="2">JCM 14265</strain>
    </source>
</reference>
<dbReference type="PROSITE" id="PS51354">
    <property type="entry name" value="GLUTAREDOXIN_2"/>
    <property type="match status" value="1"/>
</dbReference>
<sequence length="84" mass="9332">MTNLTLYELEGCPYCAKVTTKLEDLELEYESIMVPRSHSERTEVEEVSGQTGVPVLVDEEHGVEGMAESDDIVEYLEETYGGAS</sequence>